<dbReference type="STRING" id="641665.GCA_002104455_00762"/>
<dbReference type="Proteomes" id="UP000199297">
    <property type="component" value="Unassembled WGS sequence"/>
</dbReference>
<feature type="transmembrane region" description="Helical" evidence="1">
    <location>
        <begin position="140"/>
        <end position="160"/>
    </location>
</feature>
<dbReference type="RefSeq" id="WP_139175562.1">
    <property type="nucleotide sequence ID" value="NZ_FOBI01000009.1"/>
</dbReference>
<evidence type="ECO:0000313" key="3">
    <source>
        <dbReference type="Proteomes" id="UP000199297"/>
    </source>
</evidence>
<feature type="transmembrane region" description="Helical" evidence="1">
    <location>
        <begin position="16"/>
        <end position="37"/>
    </location>
</feature>
<sequence length="438" mass="48817">MNNKLAPLIEKTQASFWFIPSLMMIFSLFLAAVSIYIDVMQPLDVKSVFSILYQTDVSAVRSLLATIAAAMITVTSIAFSITIVTLTLASSQFGPRLMRNFMMDKATQFVLGSFIATFVFCILLFCALSFQAPFAFKPGISVALAIALTCFSIWILIFFIHHVATSIQADVVIDGVFCELQKHITALFPKTSGEAKSHAEQFSAQQKQDLTQHQVLAPVSGYLQLIDQKCLLELATESKCIIELHYLAGNFIVENAVVATVYAKHDMQQTLAEDITQHIVLGAFRTPVQDPEFAVHQLVEIALRALSPGINDPYTAITCIDKLTAVLCTLTDKDFPPTHIFVEQQLRVINKRLAFSSIATAAFDQIRQQGQGNLAVTIRMLDCLYALATQAKSSEQVNFVNTQTEMIQQQQLEQSISECDREQLVRRIKRISHYTQSR</sequence>
<gene>
    <name evidence="2" type="ORF">SAMN05216262_10963</name>
</gene>
<dbReference type="InterPro" id="IPR018723">
    <property type="entry name" value="DUF2254_membrane"/>
</dbReference>
<organism evidence="2 3">
    <name type="scientific">Colwellia chukchiensis</name>
    <dbReference type="NCBI Taxonomy" id="641665"/>
    <lineage>
        <taxon>Bacteria</taxon>
        <taxon>Pseudomonadati</taxon>
        <taxon>Pseudomonadota</taxon>
        <taxon>Gammaproteobacteria</taxon>
        <taxon>Alteromonadales</taxon>
        <taxon>Colwelliaceae</taxon>
        <taxon>Colwellia</taxon>
    </lineage>
</organism>
<keyword evidence="1" id="KW-0472">Membrane</keyword>
<keyword evidence="1" id="KW-1133">Transmembrane helix</keyword>
<name>A0A1H7PCF7_9GAMM</name>
<feature type="transmembrane region" description="Helical" evidence="1">
    <location>
        <begin position="63"/>
        <end position="88"/>
    </location>
</feature>
<feature type="transmembrane region" description="Helical" evidence="1">
    <location>
        <begin position="109"/>
        <end position="134"/>
    </location>
</feature>
<accession>A0A1H7PCF7</accession>
<dbReference type="OrthoDB" id="2955631at2"/>
<dbReference type="EMBL" id="FOBI01000009">
    <property type="protein sequence ID" value="SEL33138.1"/>
    <property type="molecule type" value="Genomic_DNA"/>
</dbReference>
<dbReference type="AlphaFoldDB" id="A0A1H7PCF7"/>
<evidence type="ECO:0000256" key="1">
    <source>
        <dbReference type="SAM" id="Phobius"/>
    </source>
</evidence>
<keyword evidence="1" id="KW-0812">Transmembrane</keyword>
<keyword evidence="3" id="KW-1185">Reference proteome</keyword>
<protein>
    <submittedName>
        <fullName evidence="2">Uncharacterized membrane protein</fullName>
    </submittedName>
</protein>
<proteinExistence type="predicted"/>
<reference evidence="3" key="1">
    <citation type="submission" date="2016-10" db="EMBL/GenBank/DDBJ databases">
        <authorList>
            <person name="Varghese N."/>
            <person name="Submissions S."/>
        </authorList>
    </citation>
    <scope>NUCLEOTIDE SEQUENCE [LARGE SCALE GENOMIC DNA]</scope>
    <source>
        <strain evidence="3">CGMCC 1.9127</strain>
    </source>
</reference>
<evidence type="ECO:0000313" key="2">
    <source>
        <dbReference type="EMBL" id="SEL33138.1"/>
    </source>
</evidence>
<dbReference type="Pfam" id="PF10011">
    <property type="entry name" value="DUF2254"/>
    <property type="match status" value="1"/>
</dbReference>